<evidence type="ECO:0000256" key="5">
    <source>
        <dbReference type="SAM" id="MobiDB-lite"/>
    </source>
</evidence>
<protein>
    <submittedName>
        <fullName evidence="6">Uncharacterized protein</fullName>
    </submittedName>
</protein>
<dbReference type="PANTHER" id="PTHR46283">
    <property type="entry name" value="E3 UBIQUITIN-PROTEIN LIGASE MARCH5"/>
    <property type="match status" value="1"/>
</dbReference>
<evidence type="ECO:0000256" key="3">
    <source>
        <dbReference type="ARBA" id="ARBA00022989"/>
    </source>
</evidence>
<evidence type="ECO:0000256" key="4">
    <source>
        <dbReference type="ARBA" id="ARBA00023136"/>
    </source>
</evidence>
<organism evidence="6 7">
    <name type="scientific">Trichomonascus ciferrii</name>
    <dbReference type="NCBI Taxonomy" id="44093"/>
    <lineage>
        <taxon>Eukaryota</taxon>
        <taxon>Fungi</taxon>
        <taxon>Dikarya</taxon>
        <taxon>Ascomycota</taxon>
        <taxon>Saccharomycotina</taxon>
        <taxon>Dipodascomycetes</taxon>
        <taxon>Dipodascales</taxon>
        <taxon>Trichomonascaceae</taxon>
        <taxon>Trichomonascus</taxon>
        <taxon>Trichomonascus ciferrii complex</taxon>
    </lineage>
</organism>
<proteinExistence type="predicted"/>
<accession>A0A642VCS8</accession>
<sequence>MDVLSFAMPLALSDRAHLPWNFKGPRLTLALLPWLRLCYHSVYDALVDPFIQACARRLRPSQDPSARPDEDVDGDFNIRLVIENEEDQEQQQQQEQAQQQEQGEENGEALAVDNGGAGGMVNGMIYSTVEWLVDFLDDDPARAAPPPPQSANWVISPRSLSLKIGNALLLPLLSGLAGSALSGLPFMRRMVPDRFNRNVIGGLLVIGARDVVNIITAILRVRQENSRSVLEYHQLDHHNCIHHNPDNDQTTN</sequence>
<evidence type="ECO:0000256" key="1">
    <source>
        <dbReference type="ARBA" id="ARBA00004141"/>
    </source>
</evidence>
<dbReference type="GO" id="GO:0016020">
    <property type="term" value="C:membrane"/>
    <property type="evidence" value="ECO:0007669"/>
    <property type="project" value="UniProtKB-SubCell"/>
</dbReference>
<feature type="region of interest" description="Disordered" evidence="5">
    <location>
        <begin position="86"/>
        <end position="113"/>
    </location>
</feature>
<evidence type="ECO:0000313" key="7">
    <source>
        <dbReference type="Proteomes" id="UP000761534"/>
    </source>
</evidence>
<comment type="subcellular location">
    <subcellularLocation>
        <location evidence="1">Membrane</location>
        <topology evidence="1">Multi-pass membrane protein</topology>
    </subcellularLocation>
</comment>
<dbReference type="EMBL" id="SWFS01000084">
    <property type="protein sequence ID" value="KAA8916734.1"/>
    <property type="molecule type" value="Genomic_DNA"/>
</dbReference>
<keyword evidence="7" id="KW-1185">Reference proteome</keyword>
<dbReference type="AlphaFoldDB" id="A0A642VCS8"/>
<dbReference type="OrthoDB" id="5817083at2759"/>
<reference evidence="6" key="1">
    <citation type="journal article" date="2019" name="G3 (Bethesda)">
        <title>Genome Assemblies of Two Rare Opportunistic Yeast Pathogens: Diutina rugosa (syn. Candida rugosa) and Trichomonascus ciferrii (syn. Candida ciferrii).</title>
        <authorList>
            <person name="Mixao V."/>
            <person name="Saus E."/>
            <person name="Hansen A.P."/>
            <person name="Lass-Florl C."/>
            <person name="Gabaldon T."/>
        </authorList>
    </citation>
    <scope>NUCLEOTIDE SEQUENCE</scope>
    <source>
        <strain evidence="6">CBS 4856</strain>
    </source>
</reference>
<dbReference type="VEuPathDB" id="FungiDB:TRICI_001130"/>
<evidence type="ECO:0000256" key="2">
    <source>
        <dbReference type="ARBA" id="ARBA00022692"/>
    </source>
</evidence>
<keyword evidence="3" id="KW-1133">Transmembrane helix</keyword>
<keyword evidence="4" id="KW-0472">Membrane</keyword>
<name>A0A642VCS8_9ASCO</name>
<comment type="caution">
    <text evidence="6">The sequence shown here is derived from an EMBL/GenBank/DDBJ whole genome shotgun (WGS) entry which is preliminary data.</text>
</comment>
<gene>
    <name evidence="6" type="ORF">TRICI_001130</name>
</gene>
<dbReference type="Proteomes" id="UP000761534">
    <property type="component" value="Unassembled WGS sequence"/>
</dbReference>
<feature type="compositionally biased region" description="Low complexity" evidence="5">
    <location>
        <begin position="90"/>
        <end position="101"/>
    </location>
</feature>
<keyword evidence="2" id="KW-0812">Transmembrane</keyword>
<evidence type="ECO:0000313" key="6">
    <source>
        <dbReference type="EMBL" id="KAA8916734.1"/>
    </source>
</evidence>